<dbReference type="Proteomes" id="UP000240988">
    <property type="component" value="Unassembled WGS sequence"/>
</dbReference>
<name>A0A2U3NLN3_9MYCO</name>
<sequence>MGLGHSVSRVVAFFRGGYPAGTPTVGYAPLLALLPRRVSEDEMALLAAKLASAKRRFLDRIDLGVEITRLTHEMPLLDDIDRLQRRLSAFGRRGSGSSTGQVDD</sequence>
<dbReference type="RefSeq" id="WP_077085941.1">
    <property type="nucleotide sequence ID" value="NZ_LT721901.1"/>
</dbReference>
<proteinExistence type="predicted"/>
<organism evidence="1 2">
    <name type="scientific">Mycobacterium rhizamassiliense</name>
    <dbReference type="NCBI Taxonomy" id="1841860"/>
    <lineage>
        <taxon>Bacteria</taxon>
        <taxon>Bacillati</taxon>
        <taxon>Actinomycetota</taxon>
        <taxon>Actinomycetes</taxon>
        <taxon>Mycobacteriales</taxon>
        <taxon>Mycobacteriaceae</taxon>
        <taxon>Mycobacterium</taxon>
    </lineage>
</organism>
<dbReference type="InterPro" id="IPR044918">
    <property type="entry name" value="DUF3349_helical"/>
</dbReference>
<dbReference type="Pfam" id="PF11829">
    <property type="entry name" value="DUF3349"/>
    <property type="match status" value="1"/>
</dbReference>
<protein>
    <recommendedName>
        <fullName evidence="3">DUF3349 domain-containing protein</fullName>
    </recommendedName>
</protein>
<keyword evidence="2" id="KW-1185">Reference proteome</keyword>
<gene>
    <name evidence="1" type="ORF">MRAB57_239</name>
</gene>
<accession>A0A2U3NLN3</accession>
<dbReference type="InterPro" id="IPR021784">
    <property type="entry name" value="DUF3349"/>
</dbReference>
<dbReference type="EMBL" id="FUFA01000001">
    <property type="protein sequence ID" value="SPM32441.1"/>
    <property type="molecule type" value="Genomic_DNA"/>
</dbReference>
<evidence type="ECO:0000313" key="2">
    <source>
        <dbReference type="Proteomes" id="UP000240988"/>
    </source>
</evidence>
<dbReference type="Gene3D" id="1.10.150.430">
    <property type="entry name" value="DUF3349, helical bundle"/>
    <property type="match status" value="1"/>
</dbReference>
<dbReference type="OrthoDB" id="4350726at2"/>
<dbReference type="AlphaFoldDB" id="A0A2U3NLN3"/>
<reference evidence="1 2" key="1">
    <citation type="submission" date="2017-01" db="EMBL/GenBank/DDBJ databases">
        <authorList>
            <consortium name="Urmite Genomes"/>
        </authorList>
    </citation>
    <scope>NUCLEOTIDE SEQUENCE [LARGE SCALE GENOMIC DNA]</scope>
    <source>
        <strain evidence="1 2">AB57</strain>
    </source>
</reference>
<evidence type="ECO:0000313" key="1">
    <source>
        <dbReference type="EMBL" id="SPM32441.1"/>
    </source>
</evidence>
<dbReference type="STRING" id="1841860.GCA_900157375_00240"/>
<evidence type="ECO:0008006" key="3">
    <source>
        <dbReference type="Google" id="ProtNLM"/>
    </source>
</evidence>